<proteinExistence type="predicted"/>
<gene>
    <name evidence="1" type="ORF">ABWT76_001320</name>
</gene>
<organism evidence="1">
    <name type="scientific">Planktothricoides raciborskii GIHE-MW2</name>
    <dbReference type="NCBI Taxonomy" id="2792601"/>
    <lineage>
        <taxon>Bacteria</taxon>
        <taxon>Bacillati</taxon>
        <taxon>Cyanobacteriota</taxon>
        <taxon>Cyanophyceae</taxon>
        <taxon>Oscillatoriophycideae</taxon>
        <taxon>Oscillatoriales</taxon>
        <taxon>Oscillatoriaceae</taxon>
        <taxon>Planktothricoides</taxon>
    </lineage>
</organism>
<accession>A0AAU8JI23</accession>
<dbReference type="AlphaFoldDB" id="A0AAU8JI23"/>
<dbReference type="EMBL" id="CP159837">
    <property type="protein sequence ID" value="XCM38469.1"/>
    <property type="molecule type" value="Genomic_DNA"/>
</dbReference>
<sequence length="90" mass="10225">MHPWRIKAFLFGQISAKKPGFSKTWFFGFDAGIAMGVGTDLRGVENHLNLMRHKDRSPYFIRLASLSRIGIAHPKINEIIATYAGYFNPE</sequence>
<dbReference type="RefSeq" id="WP_054466729.1">
    <property type="nucleotide sequence ID" value="NZ_CP159837.1"/>
</dbReference>
<evidence type="ECO:0000313" key="1">
    <source>
        <dbReference type="EMBL" id="XCM38469.1"/>
    </source>
</evidence>
<protein>
    <submittedName>
        <fullName evidence="1">Uncharacterized protein</fullName>
    </submittedName>
</protein>
<reference evidence="1" key="1">
    <citation type="submission" date="2024-07" db="EMBL/GenBank/DDBJ databases">
        <authorList>
            <person name="Kim Y.J."/>
            <person name="Jeong J.Y."/>
        </authorList>
    </citation>
    <scope>NUCLEOTIDE SEQUENCE</scope>
    <source>
        <strain evidence="1">GIHE-MW2</strain>
    </source>
</reference>
<name>A0AAU8JI23_9CYAN</name>